<evidence type="ECO:0000313" key="2">
    <source>
        <dbReference type="EMBL" id="ROW05692.1"/>
    </source>
</evidence>
<dbReference type="PANTHER" id="PTHR33112:SF16">
    <property type="entry name" value="HETEROKARYON INCOMPATIBILITY DOMAIN-CONTAINING PROTEIN"/>
    <property type="match status" value="1"/>
</dbReference>
<feature type="domain" description="Heterokaryon incompatibility" evidence="1">
    <location>
        <begin position="157"/>
        <end position="281"/>
    </location>
</feature>
<dbReference type="EMBL" id="LKEA01000012">
    <property type="protein sequence ID" value="ROW05692.1"/>
    <property type="molecule type" value="Genomic_DNA"/>
</dbReference>
<evidence type="ECO:0000313" key="3">
    <source>
        <dbReference type="Proteomes" id="UP000283895"/>
    </source>
</evidence>
<name>A0A423WQS2_9PEZI</name>
<keyword evidence="3" id="KW-1185">Reference proteome</keyword>
<organism evidence="2 3">
    <name type="scientific">Cytospora schulzeri</name>
    <dbReference type="NCBI Taxonomy" id="448051"/>
    <lineage>
        <taxon>Eukaryota</taxon>
        <taxon>Fungi</taxon>
        <taxon>Dikarya</taxon>
        <taxon>Ascomycota</taxon>
        <taxon>Pezizomycotina</taxon>
        <taxon>Sordariomycetes</taxon>
        <taxon>Sordariomycetidae</taxon>
        <taxon>Diaporthales</taxon>
        <taxon>Cytosporaceae</taxon>
        <taxon>Cytospora</taxon>
    </lineage>
</organism>
<dbReference type="AlphaFoldDB" id="A0A423WQS2"/>
<gene>
    <name evidence="2" type="ORF">VMCG_05233</name>
</gene>
<dbReference type="Proteomes" id="UP000283895">
    <property type="component" value="Unassembled WGS sequence"/>
</dbReference>
<sequence length="559" mass="64091">MESEAGPSHENTIPLANPSSASSVCAVCRGFAEEGHPRGRVFHDPCLEKYRHVYFHYPNLVLLTESARKGCQVCAFLHRAIECGPRFKTPDKWKPILNRRWAKAEDFERSREDAFDVGRDTIDVIRQMENAKDKLDYQGFLNILKTSASAGVRILLDDDKDWLREASSMAGIYSKSALTLAIHLCKNSSESFLQKLLLQQQSDDPIHSPDELPDGLSKPVSLSETTTRLKYTDKGTGEERILHLWMDPAYGTSRFLADGWDCVVYRYKRTSWLTRAWALQEWLLSPRVLHINDMTLWDCFEGYGNELEHRQMTINPLCRAPNLLGTDMSWYDIVEEFTRRKITNKTDRLPALAGLAEKYRRATKKEYIAGMWLEDLPTTLLWYSSRVRSLESLTAYRAPSWSWASLEGSVVFDLACRWPREMFKHKTSVISVHCEYYPPGTISTVTSGWIDLEGPIALVTGRRGKGLKIVPINGNPVEYGDMLRDQYTTCSEEDIAQSKIYLLKIVEDRTQHMMTALILQKVEEHSSGKDTFQRLGVAHRYNARPDGQGRWEHKTLRLI</sequence>
<accession>A0A423WQS2</accession>
<dbReference type="PANTHER" id="PTHR33112">
    <property type="entry name" value="DOMAIN PROTEIN, PUTATIVE-RELATED"/>
    <property type="match status" value="1"/>
</dbReference>
<reference evidence="2 3" key="1">
    <citation type="submission" date="2015-09" db="EMBL/GenBank/DDBJ databases">
        <title>Host preference determinants of Valsa canker pathogens revealed by comparative genomics.</title>
        <authorList>
            <person name="Yin Z."/>
            <person name="Huang L."/>
        </authorList>
    </citation>
    <scope>NUCLEOTIDE SEQUENCE [LARGE SCALE GENOMIC DNA]</scope>
    <source>
        <strain evidence="2 3">03-1</strain>
    </source>
</reference>
<dbReference type="Pfam" id="PF06985">
    <property type="entry name" value="HET"/>
    <property type="match status" value="1"/>
</dbReference>
<comment type="caution">
    <text evidence="2">The sequence shown here is derived from an EMBL/GenBank/DDBJ whole genome shotgun (WGS) entry which is preliminary data.</text>
</comment>
<protein>
    <recommendedName>
        <fullName evidence="1">Heterokaryon incompatibility domain-containing protein</fullName>
    </recommendedName>
</protein>
<dbReference type="InterPro" id="IPR010730">
    <property type="entry name" value="HET"/>
</dbReference>
<evidence type="ECO:0000259" key="1">
    <source>
        <dbReference type="Pfam" id="PF06985"/>
    </source>
</evidence>
<proteinExistence type="predicted"/>
<dbReference type="OrthoDB" id="5362512at2759"/>